<comment type="caution">
    <text evidence="12">The sequence shown here is derived from an EMBL/GenBank/DDBJ whole genome shotgun (WGS) entry which is preliminary data.</text>
</comment>
<keyword evidence="3" id="KW-0227">DNA damage</keyword>
<evidence type="ECO:0000313" key="13">
    <source>
        <dbReference type="Proteomes" id="UP000232323"/>
    </source>
</evidence>
<feature type="region of interest" description="Disordered" evidence="10">
    <location>
        <begin position="209"/>
        <end position="230"/>
    </location>
</feature>
<dbReference type="GO" id="GO:0140078">
    <property type="term" value="F:class I DNA-(apurinic or apyrimidinic site) endonuclease activity"/>
    <property type="evidence" value="ECO:0007669"/>
    <property type="project" value="UniProtKB-EC"/>
</dbReference>
<dbReference type="Gene3D" id="1.10.340.30">
    <property type="entry name" value="Hypothetical protein, domain 2"/>
    <property type="match status" value="1"/>
</dbReference>
<evidence type="ECO:0000256" key="5">
    <source>
        <dbReference type="ARBA" id="ARBA00023204"/>
    </source>
</evidence>
<dbReference type="SMART" id="SM00478">
    <property type="entry name" value="ENDO3c"/>
    <property type="match status" value="1"/>
</dbReference>
<dbReference type="AlphaFoldDB" id="A0A250XLS0"/>
<reference evidence="12 13" key="1">
    <citation type="submission" date="2017-08" db="EMBL/GenBank/DDBJ databases">
        <title>Acidophilic green algal genome provides insights into adaptation to an acidic environment.</title>
        <authorList>
            <person name="Hirooka S."/>
            <person name="Hirose Y."/>
            <person name="Kanesaki Y."/>
            <person name="Higuchi S."/>
            <person name="Fujiwara T."/>
            <person name="Onuma R."/>
            <person name="Era A."/>
            <person name="Ohbayashi R."/>
            <person name="Uzuka A."/>
            <person name="Nozaki H."/>
            <person name="Yoshikawa H."/>
            <person name="Miyagishima S.Y."/>
        </authorList>
    </citation>
    <scope>NUCLEOTIDE SEQUENCE [LARGE SCALE GENOMIC DNA]</scope>
    <source>
        <strain evidence="12 13">NIES-2499</strain>
    </source>
</reference>
<dbReference type="InterPro" id="IPR052054">
    <property type="entry name" value="Oxidative_DNA_repair_enzyme"/>
</dbReference>
<proteinExistence type="inferred from homology"/>
<dbReference type="InterPro" id="IPR003265">
    <property type="entry name" value="HhH-GPD_domain"/>
</dbReference>
<keyword evidence="8" id="KW-0326">Glycosidase</keyword>
<name>A0A250XLS0_9CHLO</name>
<organism evidence="12 13">
    <name type="scientific">Chlamydomonas eustigma</name>
    <dbReference type="NCBI Taxonomy" id="1157962"/>
    <lineage>
        <taxon>Eukaryota</taxon>
        <taxon>Viridiplantae</taxon>
        <taxon>Chlorophyta</taxon>
        <taxon>core chlorophytes</taxon>
        <taxon>Chlorophyceae</taxon>
        <taxon>CS clade</taxon>
        <taxon>Chlamydomonadales</taxon>
        <taxon>Chlamydomonadaceae</taxon>
        <taxon>Chlamydomonas</taxon>
    </lineage>
</organism>
<dbReference type="EMBL" id="BEGY01000106">
    <property type="protein sequence ID" value="GAX83730.1"/>
    <property type="molecule type" value="Genomic_DNA"/>
</dbReference>
<sequence>MAGNKDISEIYMKSSPSSVKAAAKLLQLAGDNIVTWRTLSISSKELHLDYTLPTGQSFRWRRTGDIEYTGVIGNRVVKLRQDEDEVLYQVLARGEEEIECNSNDESIIREYFNLSPSTPEIPSSLSRCDSSPTTFSQLSEYWAARDQRFAAVRTYFPGARMLRQDPLECLFSFICSSNNNISRIHSMVEKLCSTYGTPLLLSASSDHGKRDLDAQADSSPHTPLHSDDQDVTQDRQAPLSFYAFPNLDQLAVATEEELRNAGFGYRAKFITGSVQALRERPERGREWLLSLRDVPYEEAAAALCTLPGIGPKVAACVSLFSLDKHNAIPVDTHVWDIATKYYMPGLKGKSLTKNVHEQIQKVFEDRFGPFCGWAHNTLFMSELASQRQRLPEKLGGTTNALSTKAPAVVAKKQQPSVKRRKIKQPEFFDDLN</sequence>
<dbReference type="PANTHER" id="PTHR10242:SF2">
    <property type="entry name" value="N-GLYCOSYLASE_DNA LYASE"/>
    <property type="match status" value="1"/>
</dbReference>
<dbReference type="Pfam" id="PF00730">
    <property type="entry name" value="HhH-GPD"/>
    <property type="match status" value="1"/>
</dbReference>
<dbReference type="OrthoDB" id="238681at2759"/>
<dbReference type="Pfam" id="PF07934">
    <property type="entry name" value="OGG_N"/>
    <property type="match status" value="1"/>
</dbReference>
<evidence type="ECO:0000313" key="12">
    <source>
        <dbReference type="EMBL" id="GAX83730.1"/>
    </source>
</evidence>
<accession>A0A250XLS0</accession>
<comment type="catalytic activity">
    <reaction evidence="9">
        <text>2'-deoxyribonucleotide-(2'-deoxyribose 5'-phosphate)-2'-deoxyribonucleotide-DNA = a 3'-end 2'-deoxyribonucleotide-(2,3-dehydro-2,3-deoxyribose 5'-phosphate)-DNA + a 5'-end 5'-phospho-2'-deoxyribonucleoside-DNA + H(+)</text>
        <dbReference type="Rhea" id="RHEA:66592"/>
        <dbReference type="Rhea" id="RHEA-COMP:13180"/>
        <dbReference type="Rhea" id="RHEA-COMP:16897"/>
        <dbReference type="Rhea" id="RHEA-COMP:17067"/>
        <dbReference type="ChEBI" id="CHEBI:15378"/>
        <dbReference type="ChEBI" id="CHEBI:136412"/>
        <dbReference type="ChEBI" id="CHEBI:157695"/>
        <dbReference type="ChEBI" id="CHEBI:167181"/>
        <dbReference type="EC" id="4.2.99.18"/>
    </reaction>
</comment>
<dbReference type="InterPro" id="IPR011257">
    <property type="entry name" value="DNA_glycosylase"/>
</dbReference>
<keyword evidence="4" id="KW-0378">Hydrolase</keyword>
<keyword evidence="6" id="KW-0456">Lyase</keyword>
<dbReference type="InterPro" id="IPR023170">
    <property type="entry name" value="HhH_base_excis_C"/>
</dbReference>
<keyword evidence="5" id="KW-0234">DNA repair</keyword>
<dbReference type="CDD" id="cd00056">
    <property type="entry name" value="ENDO3c"/>
    <property type="match status" value="1"/>
</dbReference>
<feature type="domain" description="HhH-GPD" evidence="11">
    <location>
        <begin position="232"/>
        <end position="386"/>
    </location>
</feature>
<evidence type="ECO:0000256" key="10">
    <source>
        <dbReference type="SAM" id="MobiDB-lite"/>
    </source>
</evidence>
<evidence type="ECO:0000256" key="9">
    <source>
        <dbReference type="ARBA" id="ARBA00044632"/>
    </source>
</evidence>
<dbReference type="STRING" id="1157962.A0A250XLS0"/>
<keyword evidence="7" id="KW-0511">Multifunctional enzyme</keyword>
<comment type="similarity">
    <text evidence="1">Belongs to the type-1 OGG1 family.</text>
</comment>
<evidence type="ECO:0000256" key="2">
    <source>
        <dbReference type="ARBA" id="ARBA00012720"/>
    </source>
</evidence>
<evidence type="ECO:0000256" key="6">
    <source>
        <dbReference type="ARBA" id="ARBA00023239"/>
    </source>
</evidence>
<dbReference type="Proteomes" id="UP000232323">
    <property type="component" value="Unassembled WGS sequence"/>
</dbReference>
<dbReference type="Gene3D" id="3.30.310.40">
    <property type="match status" value="1"/>
</dbReference>
<dbReference type="Gene3D" id="1.10.1670.10">
    <property type="entry name" value="Helix-hairpin-Helix base-excision DNA repair enzymes (C-terminal)"/>
    <property type="match status" value="1"/>
</dbReference>
<dbReference type="EC" id="4.2.99.18" evidence="2"/>
<dbReference type="PANTHER" id="PTHR10242">
    <property type="entry name" value="8-OXOGUANINE DNA GLYCOSYLASE"/>
    <property type="match status" value="1"/>
</dbReference>
<dbReference type="SUPFAM" id="SSF48150">
    <property type="entry name" value="DNA-glycosylase"/>
    <property type="match status" value="1"/>
</dbReference>
<dbReference type="InterPro" id="IPR012904">
    <property type="entry name" value="OGG_N"/>
</dbReference>
<evidence type="ECO:0000256" key="1">
    <source>
        <dbReference type="ARBA" id="ARBA00010679"/>
    </source>
</evidence>
<dbReference type="GO" id="GO:0003684">
    <property type="term" value="F:damaged DNA binding"/>
    <property type="evidence" value="ECO:0007669"/>
    <property type="project" value="InterPro"/>
</dbReference>
<evidence type="ECO:0000256" key="8">
    <source>
        <dbReference type="ARBA" id="ARBA00023295"/>
    </source>
</evidence>
<dbReference type="GO" id="GO:0006285">
    <property type="term" value="P:base-excision repair, AP site formation"/>
    <property type="evidence" value="ECO:0007669"/>
    <property type="project" value="TreeGrafter"/>
</dbReference>
<keyword evidence="13" id="KW-1185">Reference proteome</keyword>
<dbReference type="GO" id="GO:0034039">
    <property type="term" value="F:8-oxo-7,8-dihydroguanine DNA N-glycosylase activity"/>
    <property type="evidence" value="ECO:0007669"/>
    <property type="project" value="TreeGrafter"/>
</dbReference>
<gene>
    <name evidence="12" type="ORF">CEUSTIGMA_g11155.t1</name>
</gene>
<dbReference type="SUPFAM" id="SSF55945">
    <property type="entry name" value="TATA-box binding protein-like"/>
    <property type="match status" value="1"/>
</dbReference>
<dbReference type="GO" id="GO:0005634">
    <property type="term" value="C:nucleus"/>
    <property type="evidence" value="ECO:0007669"/>
    <property type="project" value="TreeGrafter"/>
</dbReference>
<evidence type="ECO:0000256" key="7">
    <source>
        <dbReference type="ARBA" id="ARBA00023268"/>
    </source>
</evidence>
<evidence type="ECO:0000256" key="4">
    <source>
        <dbReference type="ARBA" id="ARBA00022801"/>
    </source>
</evidence>
<protein>
    <recommendedName>
        <fullName evidence="2">DNA-(apurinic or apyrimidinic site) lyase</fullName>
        <ecNumber evidence="2">4.2.99.18</ecNumber>
    </recommendedName>
</protein>
<feature type="region of interest" description="Disordered" evidence="10">
    <location>
        <begin position="405"/>
        <end position="432"/>
    </location>
</feature>
<evidence type="ECO:0000259" key="11">
    <source>
        <dbReference type="SMART" id="SM00478"/>
    </source>
</evidence>
<evidence type="ECO:0000256" key="3">
    <source>
        <dbReference type="ARBA" id="ARBA00022763"/>
    </source>
</evidence>
<dbReference type="GO" id="GO:0006289">
    <property type="term" value="P:nucleotide-excision repair"/>
    <property type="evidence" value="ECO:0007669"/>
    <property type="project" value="InterPro"/>
</dbReference>